<dbReference type="AlphaFoldDB" id="A0A9Q1FRT3"/>
<name>A0A9Q1FRT3_SYNKA</name>
<sequence>MDPYIDGLLESLERRFQNLDLLGAFHVPSPQAVTGDEAVNVANLQLLAGKFLQRNNKVLQEWSSFKQQMLVGAFKDMDQQHLMQGLASKVGEWGQLYPSLSKLAAS</sequence>
<evidence type="ECO:0000313" key="1">
    <source>
        <dbReference type="EMBL" id="KAJ8365021.1"/>
    </source>
</evidence>
<organism evidence="1 2">
    <name type="scientific">Synaphobranchus kaupii</name>
    <name type="common">Kaup's arrowtooth eel</name>
    <dbReference type="NCBI Taxonomy" id="118154"/>
    <lineage>
        <taxon>Eukaryota</taxon>
        <taxon>Metazoa</taxon>
        <taxon>Chordata</taxon>
        <taxon>Craniata</taxon>
        <taxon>Vertebrata</taxon>
        <taxon>Euteleostomi</taxon>
        <taxon>Actinopterygii</taxon>
        <taxon>Neopterygii</taxon>
        <taxon>Teleostei</taxon>
        <taxon>Anguilliformes</taxon>
        <taxon>Synaphobranchidae</taxon>
        <taxon>Synaphobranchus</taxon>
    </lineage>
</organism>
<dbReference type="EMBL" id="JAINUF010000004">
    <property type="protein sequence ID" value="KAJ8365021.1"/>
    <property type="molecule type" value="Genomic_DNA"/>
</dbReference>
<dbReference type="OrthoDB" id="6159421at2759"/>
<protein>
    <submittedName>
        <fullName evidence="1">Uncharacterized protein</fullName>
    </submittedName>
</protein>
<comment type="caution">
    <text evidence="1">The sequence shown here is derived from an EMBL/GenBank/DDBJ whole genome shotgun (WGS) entry which is preliminary data.</text>
</comment>
<reference evidence="1" key="1">
    <citation type="journal article" date="2023" name="Science">
        <title>Genome structures resolve the early diversification of teleost fishes.</title>
        <authorList>
            <person name="Parey E."/>
            <person name="Louis A."/>
            <person name="Montfort J."/>
            <person name="Bouchez O."/>
            <person name="Roques C."/>
            <person name="Iampietro C."/>
            <person name="Lluch J."/>
            <person name="Castinel A."/>
            <person name="Donnadieu C."/>
            <person name="Desvignes T."/>
            <person name="Floi Bucao C."/>
            <person name="Jouanno E."/>
            <person name="Wen M."/>
            <person name="Mejri S."/>
            <person name="Dirks R."/>
            <person name="Jansen H."/>
            <person name="Henkel C."/>
            <person name="Chen W.J."/>
            <person name="Zahm M."/>
            <person name="Cabau C."/>
            <person name="Klopp C."/>
            <person name="Thompson A.W."/>
            <person name="Robinson-Rechavi M."/>
            <person name="Braasch I."/>
            <person name="Lecointre G."/>
            <person name="Bobe J."/>
            <person name="Postlethwait J.H."/>
            <person name="Berthelot C."/>
            <person name="Roest Crollius H."/>
            <person name="Guiguen Y."/>
        </authorList>
    </citation>
    <scope>NUCLEOTIDE SEQUENCE</scope>
    <source>
        <strain evidence="1">WJC10195</strain>
    </source>
</reference>
<accession>A0A9Q1FRT3</accession>
<proteinExistence type="predicted"/>
<evidence type="ECO:0000313" key="2">
    <source>
        <dbReference type="Proteomes" id="UP001152622"/>
    </source>
</evidence>
<gene>
    <name evidence="1" type="ORF">SKAU_G00138520</name>
</gene>
<dbReference type="Proteomes" id="UP001152622">
    <property type="component" value="Chromosome 4"/>
</dbReference>
<keyword evidence="2" id="KW-1185">Reference proteome</keyword>